<keyword evidence="9" id="KW-0547">Nucleotide-binding</keyword>
<evidence type="ECO:0000256" key="6">
    <source>
        <dbReference type="ARBA" id="ARBA00038076"/>
    </source>
</evidence>
<comment type="similarity">
    <text evidence="6">Belongs to the ABC-4 integral membrane protein family.</text>
</comment>
<dbReference type="PANTHER" id="PTHR30572:SF4">
    <property type="entry name" value="ABC TRANSPORTER PERMEASE YTRF"/>
    <property type="match status" value="1"/>
</dbReference>
<dbReference type="InterPro" id="IPR050250">
    <property type="entry name" value="Macrolide_Exporter_MacB"/>
</dbReference>
<keyword evidence="5 7" id="KW-0472">Membrane</keyword>
<gene>
    <name evidence="9" type="ORF">RSSSTS7063_01075</name>
</gene>
<keyword evidence="9" id="KW-0067">ATP-binding</keyword>
<dbReference type="AlphaFoldDB" id="A0A564W8Y8"/>
<sequence length="798" mass="87540">MTWPFENDTSAVVKKLANRSIKADKRSKAFLFLTIALAVCMVFSILLISIGTQEEYKNTQRNKAQIGILGITDEQAGLLHQNTDVSWIGEYSAIGLFYQDNKTITVAYGNEAYFLNQEEKTFQGNIPQKKTEIMLPQNYIDFLGKAYQVGDTITLDLTGTGQEEEYTLSGILADTKESNGYYIYVNKELAHSLSGSNFQVTAYTRLNTDVISPAAILDFAAKAIKDTGIEEGQINLTEYFAVMSGAIKSGIPISVPLLAAITATLAATIIYGVFYTKIVKNVQMFGQLRTIGMTKKQIKKMARKEGRSYALAGIPCGLIVGALIGFSGCPDGFHLKTTVIYAVITAAIAFIVVNIAIFKPVRVAMNTSPVESSKYIAYAGKAKNSQKLHRKLTPLSLAKINLQRNKQKAILTLLMLGLSGAFLLVTSTVAGSIDPEKQASFKYYPAGNILIQIKNTIGSSFDKEADPYGSSKLQLEENPLEDNALLQELEMMDGIEKITPSNCIYMTITFPGGGGSITSITNFFPTLNQEEIARVQTILSAGTANYDDMVAQNGILVAEDTAKVGDELKISGSTFDIEATVVGTYNRAALMEHSPVIPGSPYFIMTYDTAKKLTGITEQTGVLALEVSDDNFETVLSAVSEIAERNGKIEVNTIEQTIASIQKYYSPTIKTFYMISAILFVFGGISLMNMLMVDLQNRKREFGLLRAVGTTQNQLRKMLNRELMIYLAGSLLIALVVSSIASFITCKRLDAANHCISFSFPWLFLLAFVILLMAIYFVFSLYTSGELKNTDIMEAIRE</sequence>
<evidence type="ECO:0000259" key="8">
    <source>
        <dbReference type="Pfam" id="PF02687"/>
    </source>
</evidence>
<evidence type="ECO:0000256" key="7">
    <source>
        <dbReference type="SAM" id="Phobius"/>
    </source>
</evidence>
<evidence type="ECO:0000313" key="9">
    <source>
        <dbReference type="EMBL" id="VUX40472.1"/>
    </source>
</evidence>
<evidence type="ECO:0000256" key="1">
    <source>
        <dbReference type="ARBA" id="ARBA00004651"/>
    </source>
</evidence>
<feature type="transmembrane region" description="Helical" evidence="7">
    <location>
        <begin position="672"/>
        <end position="692"/>
    </location>
</feature>
<name>A0A564W8Y8_9FIRM</name>
<comment type="subcellular location">
    <subcellularLocation>
        <location evidence="1">Cell membrane</location>
        <topology evidence="1">Multi-pass membrane protein</topology>
    </subcellularLocation>
</comment>
<dbReference type="Pfam" id="PF02687">
    <property type="entry name" value="FtsX"/>
    <property type="match status" value="2"/>
</dbReference>
<feature type="transmembrane region" description="Helical" evidence="7">
    <location>
        <begin position="723"/>
        <end position="744"/>
    </location>
</feature>
<dbReference type="InterPro" id="IPR003838">
    <property type="entry name" value="ABC3_permease_C"/>
</dbReference>
<dbReference type="RefSeq" id="WP_144095164.1">
    <property type="nucleotide sequence ID" value="NZ_CABHMX010000037.1"/>
</dbReference>
<feature type="domain" description="ABC3 transporter permease C-terminal" evidence="8">
    <location>
        <begin position="258"/>
        <end position="368"/>
    </location>
</feature>
<evidence type="ECO:0000256" key="5">
    <source>
        <dbReference type="ARBA" id="ARBA00023136"/>
    </source>
</evidence>
<keyword evidence="3 7" id="KW-0812">Transmembrane</keyword>
<evidence type="ECO:0000313" key="10">
    <source>
        <dbReference type="Proteomes" id="UP000408482"/>
    </source>
</evidence>
<evidence type="ECO:0000256" key="3">
    <source>
        <dbReference type="ARBA" id="ARBA00022692"/>
    </source>
</evidence>
<keyword evidence="2" id="KW-1003">Cell membrane</keyword>
<proteinExistence type="inferred from homology"/>
<feature type="domain" description="ABC3 transporter permease C-terminal" evidence="8">
    <location>
        <begin position="674"/>
        <end position="790"/>
    </location>
</feature>
<feature type="transmembrane region" description="Helical" evidence="7">
    <location>
        <begin position="29"/>
        <end position="51"/>
    </location>
</feature>
<keyword evidence="10" id="KW-1185">Reference proteome</keyword>
<accession>A0A564W8Y8</accession>
<dbReference type="GO" id="GO:0022857">
    <property type="term" value="F:transmembrane transporter activity"/>
    <property type="evidence" value="ECO:0007669"/>
    <property type="project" value="TreeGrafter"/>
</dbReference>
<evidence type="ECO:0000256" key="4">
    <source>
        <dbReference type="ARBA" id="ARBA00022989"/>
    </source>
</evidence>
<feature type="transmembrane region" description="Helical" evidence="7">
    <location>
        <begin position="253"/>
        <end position="274"/>
    </location>
</feature>
<reference evidence="9 10" key="1">
    <citation type="submission" date="2019-07" db="EMBL/GenBank/DDBJ databases">
        <authorList>
            <person name="Hibberd C M."/>
            <person name="Gehrig L. J."/>
            <person name="Chang H.-W."/>
            <person name="Venkatesh S."/>
        </authorList>
    </citation>
    <scope>NUCLEOTIDE SEQUENCE [LARGE SCALE GENOMIC DNA]</scope>
    <source>
        <strain evidence="9">Blautia_luti_SSTS_Bg7063</strain>
    </source>
</reference>
<keyword evidence="4 7" id="KW-1133">Transmembrane helix</keyword>
<dbReference type="EMBL" id="CABHNW010000156">
    <property type="protein sequence ID" value="VUX40472.1"/>
    <property type="molecule type" value="Genomic_DNA"/>
</dbReference>
<dbReference type="Proteomes" id="UP000408482">
    <property type="component" value="Unassembled WGS sequence"/>
</dbReference>
<dbReference type="GO" id="GO:0005524">
    <property type="term" value="F:ATP binding"/>
    <property type="evidence" value="ECO:0007669"/>
    <property type="project" value="UniProtKB-KW"/>
</dbReference>
<feature type="transmembrane region" description="Helical" evidence="7">
    <location>
        <begin position="756"/>
        <end position="779"/>
    </location>
</feature>
<feature type="transmembrane region" description="Helical" evidence="7">
    <location>
        <begin position="309"/>
        <end position="327"/>
    </location>
</feature>
<dbReference type="GO" id="GO:0005886">
    <property type="term" value="C:plasma membrane"/>
    <property type="evidence" value="ECO:0007669"/>
    <property type="project" value="UniProtKB-SubCell"/>
</dbReference>
<organism evidence="9 10">
    <name type="scientific">Blautia luti</name>
    <dbReference type="NCBI Taxonomy" id="89014"/>
    <lineage>
        <taxon>Bacteria</taxon>
        <taxon>Bacillati</taxon>
        <taxon>Bacillota</taxon>
        <taxon>Clostridia</taxon>
        <taxon>Lachnospirales</taxon>
        <taxon>Lachnospiraceae</taxon>
        <taxon>Blautia</taxon>
    </lineage>
</organism>
<evidence type="ECO:0000256" key="2">
    <source>
        <dbReference type="ARBA" id="ARBA00022475"/>
    </source>
</evidence>
<protein>
    <submittedName>
        <fullName evidence="9">Macrolide transporter ATP-binding /permease protein</fullName>
    </submittedName>
</protein>
<dbReference type="PANTHER" id="PTHR30572">
    <property type="entry name" value="MEMBRANE COMPONENT OF TRANSPORTER-RELATED"/>
    <property type="match status" value="1"/>
</dbReference>
<feature type="transmembrane region" description="Helical" evidence="7">
    <location>
        <begin position="409"/>
        <end position="433"/>
    </location>
</feature>
<feature type="transmembrane region" description="Helical" evidence="7">
    <location>
        <begin position="339"/>
        <end position="358"/>
    </location>
</feature>